<dbReference type="EMBL" id="MU005572">
    <property type="protein sequence ID" value="KAF2689529.1"/>
    <property type="molecule type" value="Genomic_DNA"/>
</dbReference>
<evidence type="ECO:0000313" key="2">
    <source>
        <dbReference type="Proteomes" id="UP000799291"/>
    </source>
</evidence>
<name>A0A6G1JHB9_9PLEO</name>
<organism evidence="1 2">
    <name type="scientific">Lentithecium fluviatile CBS 122367</name>
    <dbReference type="NCBI Taxonomy" id="1168545"/>
    <lineage>
        <taxon>Eukaryota</taxon>
        <taxon>Fungi</taxon>
        <taxon>Dikarya</taxon>
        <taxon>Ascomycota</taxon>
        <taxon>Pezizomycotina</taxon>
        <taxon>Dothideomycetes</taxon>
        <taxon>Pleosporomycetidae</taxon>
        <taxon>Pleosporales</taxon>
        <taxon>Massarineae</taxon>
        <taxon>Lentitheciaceae</taxon>
        <taxon>Lentithecium</taxon>
    </lineage>
</organism>
<dbReference type="Proteomes" id="UP000799291">
    <property type="component" value="Unassembled WGS sequence"/>
</dbReference>
<sequence length="508" mass="58120">MPSKADYGDIDFLVSGFLSNPSAAVDWPAMVSAVSSAFDTTHCRRGYLNTDVIFSAIPAGGENDFWVQIDIKILEKRDEQSFAWEKFQLNYASGSKMLGSLIKPLGMTIDPEGLHIRVEEMEQTNFPGSMVFVSKDPWDVLKIVGLDRRFLYEGFTGNEQIYQYFASSWVFQPAHFATRLEDEKFLKHLEERSAPWVHFVKEWISEHYPGYRFHDQDISLTEWYQTSRAAMREKVFTLFPSITPMFYAKRATYLKEVEEQRLREVLMKAIPTNREGWDEDLPRPRVIVKPVSPATPPMNPTILTDKPSSDLLSDAIFKAPPSPPNTPPLKPSLSAWVARLSNGRLDTPLYIVPLPRTPPLPFTAHPPSATMSLKAKLLCIARWTLFSPSTGLPYLARDPREKKFEMSWSDHGVSDEILVAWVREMWWGIWVRQAHVNYVGMWKRRFEKEDTKVAKAKQEPGAAAETEAKGHKVEQMAEVREDLDADLKTVEHQARREKILGRLATLTT</sequence>
<keyword evidence="2" id="KW-1185">Reference proteome</keyword>
<accession>A0A6G1JHB9</accession>
<dbReference type="OrthoDB" id="4708870at2759"/>
<proteinExistence type="predicted"/>
<gene>
    <name evidence="1" type="ORF">K458DRAFT_292168</name>
</gene>
<protein>
    <submittedName>
        <fullName evidence="1">Uncharacterized protein</fullName>
    </submittedName>
</protein>
<reference evidence="1" key="1">
    <citation type="journal article" date="2020" name="Stud. Mycol.">
        <title>101 Dothideomycetes genomes: a test case for predicting lifestyles and emergence of pathogens.</title>
        <authorList>
            <person name="Haridas S."/>
            <person name="Albert R."/>
            <person name="Binder M."/>
            <person name="Bloem J."/>
            <person name="Labutti K."/>
            <person name="Salamov A."/>
            <person name="Andreopoulos B."/>
            <person name="Baker S."/>
            <person name="Barry K."/>
            <person name="Bills G."/>
            <person name="Bluhm B."/>
            <person name="Cannon C."/>
            <person name="Castanera R."/>
            <person name="Culley D."/>
            <person name="Daum C."/>
            <person name="Ezra D."/>
            <person name="Gonzalez J."/>
            <person name="Henrissat B."/>
            <person name="Kuo A."/>
            <person name="Liang C."/>
            <person name="Lipzen A."/>
            <person name="Lutzoni F."/>
            <person name="Magnuson J."/>
            <person name="Mondo S."/>
            <person name="Nolan M."/>
            <person name="Ohm R."/>
            <person name="Pangilinan J."/>
            <person name="Park H.-J."/>
            <person name="Ramirez L."/>
            <person name="Alfaro M."/>
            <person name="Sun H."/>
            <person name="Tritt A."/>
            <person name="Yoshinaga Y."/>
            <person name="Zwiers L.-H."/>
            <person name="Turgeon B."/>
            <person name="Goodwin S."/>
            <person name="Spatafora J."/>
            <person name="Crous P."/>
            <person name="Grigoriev I."/>
        </authorList>
    </citation>
    <scope>NUCLEOTIDE SEQUENCE</scope>
    <source>
        <strain evidence="1">CBS 122367</strain>
    </source>
</reference>
<evidence type="ECO:0000313" key="1">
    <source>
        <dbReference type="EMBL" id="KAF2689529.1"/>
    </source>
</evidence>
<dbReference type="AlphaFoldDB" id="A0A6G1JHB9"/>